<sequence>MSGDGGEEGLGDGVVNRLKSRARATMNDLGAGDMAGQVDAAFDHAASTAGHWGDSAGVWIEDHDPTGFVRDSGLTHGGDVAQQAHALFGAASAQAGDGVDHLMDQGSAAFSGAVAGVTGAVEEPLAALGARAQDAMTQDDQALELNERDHLPWLESDDDGQYEGVDTKRVIGLAAGGLGLLGAIVGGIFWLTHRTPADAPAADGSVVVAPSDPVKVAPSDAGGKTFAGTGDTSFADSQGRSAPMDVPHAAAAGAAAAAASVAAAEGGAVIGTTGGVTKVAPPAPVAAAPVAAPAAPAAAAVAGPAGGVVQIAAYSSRALAQAGWDRLSGQHAMLKGMNHRIVEAKIDLGTVYRLQLVTNAGGGAALCSRLRGEGLPCQVKN</sequence>
<comment type="caution">
    <text evidence="3">The sequence shown here is derived from an EMBL/GenBank/DDBJ whole genome shotgun (WGS) entry which is preliminary data.</text>
</comment>
<reference evidence="4" key="1">
    <citation type="submission" date="2020-01" db="EMBL/GenBank/DDBJ databases">
        <title>Sphingomonas sp. strain CSW-10.</title>
        <authorList>
            <person name="Chen W.-M."/>
        </authorList>
    </citation>
    <scope>NUCLEOTIDE SEQUENCE [LARGE SCALE GENOMIC DNA]</scope>
    <source>
        <strain evidence="4">FSY-8</strain>
    </source>
</reference>
<protein>
    <recommendedName>
        <fullName evidence="5">Sporulation related protein</fullName>
    </recommendedName>
</protein>
<evidence type="ECO:0008006" key="5">
    <source>
        <dbReference type="Google" id="ProtNLM"/>
    </source>
</evidence>
<evidence type="ECO:0000256" key="2">
    <source>
        <dbReference type="SAM" id="Phobius"/>
    </source>
</evidence>
<accession>A0ABW9XE42</accession>
<evidence type="ECO:0000313" key="4">
    <source>
        <dbReference type="Proteomes" id="UP000753724"/>
    </source>
</evidence>
<dbReference type="Proteomes" id="UP000753724">
    <property type="component" value="Unassembled WGS sequence"/>
</dbReference>
<keyword evidence="2" id="KW-0472">Membrane</keyword>
<name>A0ABW9XE42_9SPHN</name>
<feature type="region of interest" description="Disordered" evidence="1">
    <location>
        <begin position="219"/>
        <end position="246"/>
    </location>
</feature>
<feature type="compositionally biased region" description="Polar residues" evidence="1">
    <location>
        <begin position="230"/>
        <end position="240"/>
    </location>
</feature>
<evidence type="ECO:0000313" key="3">
    <source>
        <dbReference type="EMBL" id="NBC36809.1"/>
    </source>
</evidence>
<evidence type="ECO:0000256" key="1">
    <source>
        <dbReference type="SAM" id="MobiDB-lite"/>
    </source>
</evidence>
<dbReference type="RefSeq" id="WP_161718213.1">
    <property type="nucleotide sequence ID" value="NZ_JAAAPO010000003.1"/>
</dbReference>
<keyword evidence="4" id="KW-1185">Reference proteome</keyword>
<organism evidence="3 4">
    <name type="scientific">Novosphingobium ovatum</name>
    <dbReference type="NCBI Taxonomy" id="1908523"/>
    <lineage>
        <taxon>Bacteria</taxon>
        <taxon>Pseudomonadati</taxon>
        <taxon>Pseudomonadota</taxon>
        <taxon>Alphaproteobacteria</taxon>
        <taxon>Sphingomonadales</taxon>
        <taxon>Sphingomonadaceae</taxon>
        <taxon>Novosphingobium</taxon>
    </lineage>
</organism>
<dbReference type="EMBL" id="JAAAPO010000003">
    <property type="protein sequence ID" value="NBC36809.1"/>
    <property type="molecule type" value="Genomic_DNA"/>
</dbReference>
<gene>
    <name evidence="3" type="ORF">GTZ99_09595</name>
</gene>
<feature type="transmembrane region" description="Helical" evidence="2">
    <location>
        <begin position="170"/>
        <end position="191"/>
    </location>
</feature>
<keyword evidence="2" id="KW-0812">Transmembrane</keyword>
<keyword evidence="2" id="KW-1133">Transmembrane helix</keyword>
<proteinExistence type="predicted"/>